<dbReference type="EMBL" id="CP080776">
    <property type="protein sequence ID" value="UWP94997.1"/>
    <property type="molecule type" value="Genomic_DNA"/>
</dbReference>
<evidence type="ECO:0000313" key="1">
    <source>
        <dbReference type="EMBL" id="UWP94997.1"/>
    </source>
</evidence>
<gene>
    <name evidence="1" type="ORF">K3X48_12460</name>
</gene>
<reference evidence="1" key="1">
    <citation type="submission" date="2021-08" db="EMBL/GenBank/DDBJ databases">
        <authorList>
            <person name="Nwanade C."/>
            <person name="Wang M."/>
            <person name="Masoudi A."/>
            <person name="Yu Z."/>
            <person name="Liu J."/>
        </authorList>
    </citation>
    <scope>NUCLEOTIDE SEQUENCE</scope>
    <source>
        <strain evidence="1">S056</strain>
    </source>
</reference>
<evidence type="ECO:0000313" key="2">
    <source>
        <dbReference type="Proteomes" id="UP001057991"/>
    </source>
</evidence>
<organism evidence="1 2">
    <name type="scientific">Aliiroseovarius crassostreae</name>
    <dbReference type="NCBI Taxonomy" id="154981"/>
    <lineage>
        <taxon>Bacteria</taxon>
        <taxon>Pseudomonadati</taxon>
        <taxon>Pseudomonadota</taxon>
        <taxon>Alphaproteobacteria</taxon>
        <taxon>Rhodobacterales</taxon>
        <taxon>Paracoccaceae</taxon>
        <taxon>Aliiroseovarius</taxon>
    </lineage>
</organism>
<name>A0A9Q9LWY5_9RHOB</name>
<dbReference type="RefSeq" id="WP_259784984.1">
    <property type="nucleotide sequence ID" value="NZ_CP080774.1"/>
</dbReference>
<accession>A0A9Q9LWY5</accession>
<sequence>MDLTHRQFKDMQTLIRFMKQERAQVASFADFRARLRNYGYCIRCNEGEHFVHALPTLQKVCPVPQDLFG</sequence>
<proteinExistence type="predicted"/>
<dbReference type="AlphaFoldDB" id="A0A9Q9LWY5"/>
<protein>
    <submittedName>
        <fullName evidence="1">Uncharacterized protein</fullName>
    </submittedName>
</protein>
<dbReference type="Proteomes" id="UP001057991">
    <property type="component" value="Chromosome"/>
</dbReference>